<evidence type="ECO:0000313" key="1">
    <source>
        <dbReference type="EMBL" id="RAI44647.1"/>
    </source>
</evidence>
<dbReference type="OrthoDB" id="7961527at2"/>
<evidence type="ECO:0000313" key="2">
    <source>
        <dbReference type="Proteomes" id="UP000249130"/>
    </source>
</evidence>
<dbReference type="Proteomes" id="UP000249130">
    <property type="component" value="Unassembled WGS sequence"/>
</dbReference>
<sequence length="83" mass="9530">MADIENHTIRLLQELREGQARLETNFGRLEAKMNDGFENLLDEMGELRKVMAGETVLGRMAAKTVDDRLTDLERRVGEIERRG</sequence>
<dbReference type="EMBL" id="NPEX01000038">
    <property type="protein sequence ID" value="RAI44647.1"/>
    <property type="molecule type" value="Genomic_DNA"/>
</dbReference>
<organism evidence="1 2">
    <name type="scientific">Rhodoplanes roseus</name>
    <dbReference type="NCBI Taxonomy" id="29409"/>
    <lineage>
        <taxon>Bacteria</taxon>
        <taxon>Pseudomonadati</taxon>
        <taxon>Pseudomonadota</taxon>
        <taxon>Alphaproteobacteria</taxon>
        <taxon>Hyphomicrobiales</taxon>
        <taxon>Nitrobacteraceae</taxon>
        <taxon>Rhodoplanes</taxon>
    </lineage>
</organism>
<dbReference type="RefSeq" id="WP_111418538.1">
    <property type="nucleotide sequence ID" value="NZ_NPEX01000038.1"/>
</dbReference>
<comment type="caution">
    <text evidence="1">The sequence shown here is derived from an EMBL/GenBank/DDBJ whole genome shotgun (WGS) entry which is preliminary data.</text>
</comment>
<protein>
    <submittedName>
        <fullName evidence="1">Uncharacterized protein</fullName>
    </submittedName>
</protein>
<accession>A0A327L2P0</accession>
<dbReference type="AlphaFoldDB" id="A0A327L2P0"/>
<reference evidence="1 2" key="1">
    <citation type="submission" date="2017-07" db="EMBL/GenBank/DDBJ databases">
        <title>Draft Genome Sequences of Select Purple Nonsulfur Bacteria.</title>
        <authorList>
            <person name="Lasarre B."/>
            <person name="Mckinlay J.B."/>
        </authorList>
    </citation>
    <scope>NUCLEOTIDE SEQUENCE [LARGE SCALE GENOMIC DNA]</scope>
    <source>
        <strain evidence="1 2">DSM 5909</strain>
    </source>
</reference>
<proteinExistence type="predicted"/>
<keyword evidence="2" id="KW-1185">Reference proteome</keyword>
<gene>
    <name evidence="1" type="ORF">CH341_08130</name>
</gene>
<name>A0A327L2P0_9BRAD</name>